<sequence>MKLSNILQFTFATISATEAYNIVNYQHANCDQLKEAVAKHLEASEIKQLKAGFDYVDYDKVFRENSNYGMTKYDGYAKITTHKNAKRAAAYVHQKFLKRDDSGTEEEKEAAEFYSFDIPYNDILFAFPIEIGSKNDFLSVQLDTGSSDLWVTTKSWDSTCQYADFKCSTKGYFKPKDSKTFKSLNNPFNVSYLGGYSVTGYYGEDTVALGDDIVLDDFQFAVAEDADITMAGMLGIGLKETEVQFLNNGTTYDNFMFALAKKGYINSPSYSMALGRNNEDGVFLLGAIDHSKYIGEIYKFPMIEVLPGKGVQYVALTLNGISAGGFKKSQNGSDYLWRSDLASGSTAAILDSGATSVILPSSIISQIRYAFDFETDYYSGMYYKNCSDINFHDFVSFDFQGFTVDIPLYYLVQKTQEYCVLYAYSSNIIVLGDVFLKAAYFVADYENLEIGIANGNLVAEEGTDENEIEVINGTMNIPTNSFYSSTYSAPSSTLYTNGLSAIYADTTVTFFSPTDVPLYYNLRDQIVTNANATNTLASDYSEGLEFFEVSTTSTSSYSRTSTRTTSSTRNAGGNLSVFSASPVVSSFLILLFDIFII</sequence>
<dbReference type="GO" id="GO:0004190">
    <property type="term" value="F:aspartic-type endopeptidase activity"/>
    <property type="evidence" value="ECO:0007669"/>
    <property type="project" value="UniProtKB-KW"/>
</dbReference>
<dbReference type="PRINTS" id="PR00792">
    <property type="entry name" value="PEPSIN"/>
</dbReference>
<dbReference type="InterPro" id="IPR021109">
    <property type="entry name" value="Peptidase_aspartic_dom_sf"/>
</dbReference>
<dbReference type="GO" id="GO:0006508">
    <property type="term" value="P:proteolysis"/>
    <property type="evidence" value="ECO:0007669"/>
    <property type="project" value="UniProtKB-KW"/>
</dbReference>
<dbReference type="AlphaFoldDB" id="A0A9W6T3U5"/>
<organism evidence="9 10">
    <name type="scientific">Candida boidinii</name>
    <name type="common">Yeast</name>
    <dbReference type="NCBI Taxonomy" id="5477"/>
    <lineage>
        <taxon>Eukaryota</taxon>
        <taxon>Fungi</taxon>
        <taxon>Dikarya</taxon>
        <taxon>Ascomycota</taxon>
        <taxon>Saccharomycotina</taxon>
        <taxon>Pichiomycetes</taxon>
        <taxon>Pichiales</taxon>
        <taxon>Pichiaceae</taxon>
        <taxon>Ogataea</taxon>
        <taxon>Ogataea/Candida clade</taxon>
    </lineage>
</organism>
<dbReference type="Proteomes" id="UP001165120">
    <property type="component" value="Unassembled WGS sequence"/>
</dbReference>
<evidence type="ECO:0000256" key="2">
    <source>
        <dbReference type="ARBA" id="ARBA00022729"/>
    </source>
</evidence>
<evidence type="ECO:0000256" key="5">
    <source>
        <dbReference type="PIRSR" id="PIRSR601461-1"/>
    </source>
</evidence>
<dbReference type="InterPro" id="IPR001461">
    <property type="entry name" value="Aspartic_peptidase_A1"/>
</dbReference>
<keyword evidence="4 6" id="KW-1015">Disulfide bond</keyword>
<evidence type="ECO:0000259" key="8">
    <source>
        <dbReference type="PROSITE" id="PS51767"/>
    </source>
</evidence>
<keyword evidence="3 7" id="KW-0064">Aspartyl protease</keyword>
<keyword evidence="7" id="KW-0378">Hydrolase</keyword>
<dbReference type="GO" id="GO:0005576">
    <property type="term" value="C:extracellular region"/>
    <property type="evidence" value="ECO:0007669"/>
    <property type="project" value="UniProtKB-ARBA"/>
</dbReference>
<dbReference type="PANTHER" id="PTHR47966">
    <property type="entry name" value="BETA-SITE APP-CLEAVING ENZYME, ISOFORM A-RELATED"/>
    <property type="match status" value="1"/>
</dbReference>
<feature type="active site" evidence="5">
    <location>
        <position position="143"/>
    </location>
</feature>
<reference evidence="9" key="1">
    <citation type="submission" date="2023-04" db="EMBL/GenBank/DDBJ databases">
        <title>Candida boidinii NBRC 10035.</title>
        <authorList>
            <person name="Ichikawa N."/>
            <person name="Sato H."/>
            <person name="Tonouchi N."/>
        </authorList>
    </citation>
    <scope>NUCLEOTIDE SEQUENCE</scope>
    <source>
        <strain evidence="9">NBRC 10035</strain>
    </source>
</reference>
<comment type="similarity">
    <text evidence="1 7">Belongs to the peptidase A1 family.</text>
</comment>
<evidence type="ECO:0000256" key="4">
    <source>
        <dbReference type="ARBA" id="ARBA00023157"/>
    </source>
</evidence>
<evidence type="ECO:0000256" key="6">
    <source>
        <dbReference type="PIRSR" id="PIRSR601461-2"/>
    </source>
</evidence>
<evidence type="ECO:0000313" key="10">
    <source>
        <dbReference type="Proteomes" id="UP001165120"/>
    </source>
</evidence>
<keyword evidence="2" id="KW-0732">Signal</keyword>
<proteinExistence type="inferred from homology"/>
<evidence type="ECO:0000256" key="7">
    <source>
        <dbReference type="RuleBase" id="RU000454"/>
    </source>
</evidence>
<feature type="active site" evidence="5">
    <location>
        <position position="351"/>
    </location>
</feature>
<protein>
    <submittedName>
        <fullName evidence="9">Unnamed protein product</fullName>
    </submittedName>
</protein>
<feature type="domain" description="Peptidase A1" evidence="8">
    <location>
        <begin position="125"/>
        <end position="453"/>
    </location>
</feature>
<dbReference type="InterPro" id="IPR033121">
    <property type="entry name" value="PEPTIDASE_A1"/>
</dbReference>
<evidence type="ECO:0000256" key="1">
    <source>
        <dbReference type="ARBA" id="ARBA00007447"/>
    </source>
</evidence>
<keyword evidence="10" id="KW-1185">Reference proteome</keyword>
<gene>
    <name evidence="9" type="ORF">Cboi02_000450900</name>
</gene>
<feature type="disulfide bond" evidence="6">
    <location>
        <begin position="386"/>
        <end position="419"/>
    </location>
</feature>
<dbReference type="EMBL" id="BSXN01001848">
    <property type="protein sequence ID" value="GME74708.1"/>
    <property type="molecule type" value="Genomic_DNA"/>
</dbReference>
<evidence type="ECO:0000313" key="9">
    <source>
        <dbReference type="EMBL" id="GME74708.1"/>
    </source>
</evidence>
<comment type="caution">
    <text evidence="9">The sequence shown here is derived from an EMBL/GenBank/DDBJ whole genome shotgun (WGS) entry which is preliminary data.</text>
</comment>
<dbReference type="PROSITE" id="PS00141">
    <property type="entry name" value="ASP_PROTEASE"/>
    <property type="match status" value="1"/>
</dbReference>
<name>A0A9W6T3U5_CANBO</name>
<keyword evidence="7" id="KW-0645">Protease</keyword>
<dbReference type="Gene3D" id="2.40.70.10">
    <property type="entry name" value="Acid Proteases"/>
    <property type="match status" value="2"/>
</dbReference>
<dbReference type="SUPFAM" id="SSF50630">
    <property type="entry name" value="Acid proteases"/>
    <property type="match status" value="1"/>
</dbReference>
<accession>A0A9W6T3U5</accession>
<dbReference type="Pfam" id="PF00026">
    <property type="entry name" value="Asp"/>
    <property type="match status" value="1"/>
</dbReference>
<evidence type="ECO:0000256" key="3">
    <source>
        <dbReference type="ARBA" id="ARBA00022750"/>
    </source>
</evidence>
<dbReference type="PROSITE" id="PS51767">
    <property type="entry name" value="PEPTIDASE_A1"/>
    <property type="match status" value="1"/>
</dbReference>
<dbReference type="InterPro" id="IPR001969">
    <property type="entry name" value="Aspartic_peptidase_AS"/>
</dbReference>
<dbReference type="PANTHER" id="PTHR47966:SF65">
    <property type="entry name" value="ASPARTIC-TYPE ENDOPEPTIDASE"/>
    <property type="match status" value="1"/>
</dbReference>